<proteinExistence type="predicted"/>
<dbReference type="Proteomes" id="UP000594903">
    <property type="component" value="Chromosome"/>
</dbReference>
<feature type="transmembrane region" description="Helical" evidence="1">
    <location>
        <begin position="81"/>
        <end position="100"/>
    </location>
</feature>
<gene>
    <name evidence="2" type="ORF">I6G29_08120</name>
    <name evidence="3" type="ORF">NCTC11997_01691</name>
</gene>
<evidence type="ECO:0000256" key="1">
    <source>
        <dbReference type="SAM" id="Phobius"/>
    </source>
</evidence>
<dbReference type="EMBL" id="CP065725">
    <property type="protein sequence ID" value="QPT39152.1"/>
    <property type="molecule type" value="Genomic_DNA"/>
</dbReference>
<reference evidence="2 5" key="2">
    <citation type="submission" date="2020-12" db="EMBL/GenBank/DDBJ databases">
        <title>FDA dAtabase for Regulatory Grade micrObial Sequences (FDA-ARGOS): Supporting development and validation of Infectious Disease Dx tests.</title>
        <authorList>
            <person name="Sproer C."/>
            <person name="Gronow S."/>
            <person name="Severitt S."/>
            <person name="Schroder I."/>
            <person name="Tallon L."/>
            <person name="Sadzewicz L."/>
            <person name="Zhao X."/>
            <person name="Boylan J."/>
            <person name="Ott S."/>
            <person name="Bowen H."/>
            <person name="Vavikolanu K."/>
            <person name="Mehta A."/>
            <person name="Aluvathingal J."/>
            <person name="Nadendla S."/>
            <person name="Lowell S."/>
            <person name="Myers T."/>
            <person name="Yan Y."/>
            <person name="Sichtig H."/>
        </authorList>
    </citation>
    <scope>NUCLEOTIDE SEQUENCE [LARGE SCALE GENOMIC DNA]</scope>
    <source>
        <strain evidence="2 5">FDAARGOS_872</strain>
    </source>
</reference>
<feature type="transmembrane region" description="Helical" evidence="1">
    <location>
        <begin position="17"/>
        <end position="35"/>
    </location>
</feature>
<organism evidence="3 4">
    <name type="scientific">Oligella ureolytica</name>
    <dbReference type="NCBI Taxonomy" id="90244"/>
    <lineage>
        <taxon>Bacteria</taxon>
        <taxon>Pseudomonadati</taxon>
        <taxon>Pseudomonadota</taxon>
        <taxon>Betaproteobacteria</taxon>
        <taxon>Burkholderiales</taxon>
        <taxon>Alcaligenaceae</taxon>
        <taxon>Oligella</taxon>
    </lineage>
</organism>
<feature type="transmembrane region" description="Helical" evidence="1">
    <location>
        <begin position="47"/>
        <end position="69"/>
    </location>
</feature>
<dbReference type="AlphaFoldDB" id="A0A378XGU0"/>
<evidence type="ECO:0000313" key="5">
    <source>
        <dbReference type="Proteomes" id="UP000594903"/>
    </source>
</evidence>
<dbReference type="Proteomes" id="UP000254603">
    <property type="component" value="Unassembled WGS sequence"/>
</dbReference>
<accession>A0A378XGU0</accession>
<keyword evidence="1" id="KW-1133">Transmembrane helix</keyword>
<keyword evidence="1" id="KW-0812">Transmembrane</keyword>
<keyword evidence="5" id="KW-1185">Reference proteome</keyword>
<evidence type="ECO:0000313" key="4">
    <source>
        <dbReference type="Proteomes" id="UP000254603"/>
    </source>
</evidence>
<reference evidence="3 4" key="1">
    <citation type="submission" date="2018-06" db="EMBL/GenBank/DDBJ databases">
        <authorList>
            <consortium name="Pathogen Informatics"/>
            <person name="Doyle S."/>
        </authorList>
    </citation>
    <scope>NUCLEOTIDE SEQUENCE [LARGE SCALE GENOMIC DNA]</scope>
    <source>
        <strain evidence="3 4">NCTC11997</strain>
    </source>
</reference>
<evidence type="ECO:0000313" key="2">
    <source>
        <dbReference type="EMBL" id="QPT39152.1"/>
    </source>
</evidence>
<name>A0A378XGU0_9BURK</name>
<sequence>MTEITNIAKAKRWNKRAYTLIALYAISLFVGTFSAQRLNPDYANAFGWFYIIWSIIAILGTLICAVRSLNLVPHQNPHAKYLITVSIFLAAIVGFIFYLLNHVGNGV</sequence>
<evidence type="ECO:0000313" key="3">
    <source>
        <dbReference type="EMBL" id="SUA55021.1"/>
    </source>
</evidence>
<protein>
    <submittedName>
        <fullName evidence="3">Uncharacterized protein</fullName>
    </submittedName>
</protein>
<keyword evidence="1" id="KW-0472">Membrane</keyword>
<dbReference type="STRING" id="1122619.GCA_000373745_01833"/>
<dbReference type="EMBL" id="UGSB01000001">
    <property type="protein sequence ID" value="SUA55021.1"/>
    <property type="molecule type" value="Genomic_DNA"/>
</dbReference>
<dbReference type="RefSeq" id="WP_018575015.1">
    <property type="nucleotide sequence ID" value="NZ_CP065725.1"/>
</dbReference>